<gene>
    <name evidence="2" type="ORF">JAAARDRAFT_138904</name>
</gene>
<dbReference type="InParanoid" id="A0A067PEU8"/>
<evidence type="ECO:0000313" key="2">
    <source>
        <dbReference type="EMBL" id="KDQ52370.1"/>
    </source>
</evidence>
<keyword evidence="3" id="KW-1185">Reference proteome</keyword>
<feature type="transmembrane region" description="Helical" evidence="1">
    <location>
        <begin position="135"/>
        <end position="156"/>
    </location>
</feature>
<feature type="transmembrane region" description="Helical" evidence="1">
    <location>
        <begin position="79"/>
        <end position="98"/>
    </location>
</feature>
<dbReference type="OrthoDB" id="3358294at2759"/>
<keyword evidence="1" id="KW-1133">Transmembrane helix</keyword>
<evidence type="ECO:0008006" key="4">
    <source>
        <dbReference type="Google" id="ProtNLM"/>
    </source>
</evidence>
<dbReference type="AlphaFoldDB" id="A0A067PEU8"/>
<dbReference type="Proteomes" id="UP000027265">
    <property type="component" value="Unassembled WGS sequence"/>
</dbReference>
<sequence length="159" mass="18166">MGAAPDLPPTTPVVTPPPQAHYSLLQHQHDLISEFFGGRVERLHRDNAAPPPYAPTTDVEKLPPYEAKSPLDETPMTKYMFMYGFAFPLFWIMGVVILRSPLQLTSDWHPEKPEEERREMMEKMREVEMVWAKRCLWALVALVAIILVIVLAIVIAKFA</sequence>
<evidence type="ECO:0000313" key="3">
    <source>
        <dbReference type="Proteomes" id="UP000027265"/>
    </source>
</evidence>
<dbReference type="EMBL" id="KL197740">
    <property type="protein sequence ID" value="KDQ52370.1"/>
    <property type="molecule type" value="Genomic_DNA"/>
</dbReference>
<dbReference type="HOGENOM" id="CLU_103448_0_0_1"/>
<protein>
    <recommendedName>
        <fullName evidence="4">Transmembrane protein</fullName>
    </recommendedName>
</protein>
<proteinExistence type="predicted"/>
<accession>A0A067PEU8</accession>
<keyword evidence="1" id="KW-0472">Membrane</keyword>
<keyword evidence="1" id="KW-0812">Transmembrane</keyword>
<name>A0A067PEU8_9AGAM</name>
<evidence type="ECO:0000256" key="1">
    <source>
        <dbReference type="SAM" id="Phobius"/>
    </source>
</evidence>
<reference evidence="3" key="1">
    <citation type="journal article" date="2014" name="Proc. Natl. Acad. Sci. U.S.A.">
        <title>Extensive sampling of basidiomycete genomes demonstrates inadequacy of the white-rot/brown-rot paradigm for wood decay fungi.</title>
        <authorList>
            <person name="Riley R."/>
            <person name="Salamov A.A."/>
            <person name="Brown D.W."/>
            <person name="Nagy L.G."/>
            <person name="Floudas D."/>
            <person name="Held B.W."/>
            <person name="Levasseur A."/>
            <person name="Lombard V."/>
            <person name="Morin E."/>
            <person name="Otillar R."/>
            <person name="Lindquist E.A."/>
            <person name="Sun H."/>
            <person name="LaButti K.M."/>
            <person name="Schmutz J."/>
            <person name="Jabbour D."/>
            <person name="Luo H."/>
            <person name="Baker S.E."/>
            <person name="Pisabarro A.G."/>
            <person name="Walton J.D."/>
            <person name="Blanchette R.A."/>
            <person name="Henrissat B."/>
            <person name="Martin F."/>
            <person name="Cullen D."/>
            <person name="Hibbett D.S."/>
            <person name="Grigoriev I.V."/>
        </authorList>
    </citation>
    <scope>NUCLEOTIDE SEQUENCE [LARGE SCALE GENOMIC DNA]</scope>
    <source>
        <strain evidence="3">MUCL 33604</strain>
    </source>
</reference>
<organism evidence="2 3">
    <name type="scientific">Jaapia argillacea MUCL 33604</name>
    <dbReference type="NCBI Taxonomy" id="933084"/>
    <lineage>
        <taxon>Eukaryota</taxon>
        <taxon>Fungi</taxon>
        <taxon>Dikarya</taxon>
        <taxon>Basidiomycota</taxon>
        <taxon>Agaricomycotina</taxon>
        <taxon>Agaricomycetes</taxon>
        <taxon>Agaricomycetidae</taxon>
        <taxon>Jaapiales</taxon>
        <taxon>Jaapiaceae</taxon>
        <taxon>Jaapia</taxon>
    </lineage>
</organism>